<evidence type="ECO:0000313" key="6">
    <source>
        <dbReference type="Proteomes" id="UP000735302"/>
    </source>
</evidence>
<accession>A0AAV4BF80</accession>
<evidence type="ECO:0000256" key="3">
    <source>
        <dbReference type="PIRSR" id="PIRSR601461-2"/>
    </source>
</evidence>
<dbReference type="InterPro" id="IPR021109">
    <property type="entry name" value="Peptidase_aspartic_dom_sf"/>
</dbReference>
<comment type="caution">
    <text evidence="5">The sequence shown here is derived from an EMBL/GenBank/DDBJ whole genome shotgun (WGS) entry which is preliminary data.</text>
</comment>
<keyword evidence="6" id="KW-1185">Reference proteome</keyword>
<evidence type="ECO:0000259" key="4">
    <source>
        <dbReference type="PROSITE" id="PS51767"/>
    </source>
</evidence>
<dbReference type="EMBL" id="BLXT01004836">
    <property type="protein sequence ID" value="GFO17612.1"/>
    <property type="molecule type" value="Genomic_DNA"/>
</dbReference>
<organism evidence="5 6">
    <name type="scientific">Plakobranchus ocellatus</name>
    <dbReference type="NCBI Taxonomy" id="259542"/>
    <lineage>
        <taxon>Eukaryota</taxon>
        <taxon>Metazoa</taxon>
        <taxon>Spiralia</taxon>
        <taxon>Lophotrochozoa</taxon>
        <taxon>Mollusca</taxon>
        <taxon>Gastropoda</taxon>
        <taxon>Heterobranchia</taxon>
        <taxon>Euthyneura</taxon>
        <taxon>Panpulmonata</taxon>
        <taxon>Sacoglossa</taxon>
        <taxon>Placobranchoidea</taxon>
        <taxon>Plakobranchidae</taxon>
        <taxon>Plakobranchus</taxon>
    </lineage>
</organism>
<dbReference type="AlphaFoldDB" id="A0AAV4BF80"/>
<feature type="disulfide bond" evidence="3">
    <location>
        <begin position="328"/>
        <end position="365"/>
    </location>
</feature>
<dbReference type="Pfam" id="PF00026">
    <property type="entry name" value="Asp"/>
    <property type="match status" value="1"/>
</dbReference>
<dbReference type="InterPro" id="IPR001461">
    <property type="entry name" value="Aspartic_peptidase_A1"/>
</dbReference>
<feature type="domain" description="Peptidase A1" evidence="4">
    <location>
        <begin position="83"/>
        <end position="403"/>
    </location>
</feature>
<reference evidence="5 6" key="1">
    <citation type="journal article" date="2021" name="Elife">
        <title>Chloroplast acquisition without the gene transfer in kleptoplastic sea slugs, Plakobranchus ocellatus.</title>
        <authorList>
            <person name="Maeda T."/>
            <person name="Takahashi S."/>
            <person name="Yoshida T."/>
            <person name="Shimamura S."/>
            <person name="Takaki Y."/>
            <person name="Nagai Y."/>
            <person name="Toyoda A."/>
            <person name="Suzuki Y."/>
            <person name="Arimoto A."/>
            <person name="Ishii H."/>
            <person name="Satoh N."/>
            <person name="Nishiyama T."/>
            <person name="Hasebe M."/>
            <person name="Maruyama T."/>
            <person name="Minagawa J."/>
            <person name="Obokata J."/>
            <person name="Shigenobu S."/>
        </authorList>
    </citation>
    <scope>NUCLEOTIDE SEQUENCE [LARGE SCALE GENOMIC DNA]</scope>
</reference>
<evidence type="ECO:0000256" key="2">
    <source>
        <dbReference type="PIRSR" id="PIRSR601461-1"/>
    </source>
</evidence>
<keyword evidence="3" id="KW-1015">Disulfide bond</keyword>
<proteinExistence type="inferred from homology"/>
<evidence type="ECO:0000256" key="1">
    <source>
        <dbReference type="ARBA" id="ARBA00007447"/>
    </source>
</evidence>
<sequence>MFAQATKCDVPLLTAGRKMHPFTSTLFAMAFVSSLASDIITIPLTPVWTLEEGYRIVLRQLQQFHRNGVLPQVNLTNYKNALFYGSISIGTPAQVFDVIFDTGSVTFWVPSIHCDSTNLPCHLHRKYNSEQSKTYKADGRSFNVSYGSGDVEGYLGLDNIKLAGSAISDQIFGEAMYESDYFTSLLPDGLLGLGFGSRCEGDRPTVFDNMVSQKIVKNPIFSIYLNRGATGREGGLLIFGGTDRNLYKGKLSYVNLIQSQFWMFPMDRVSVKSGSGGSFRSFCTYGCHAMTDIGTSLIVGPVHQVASLNLQLGATPLPGMPDMYIFDCSKTYHLPDVDFVFDGKKFPLSREEYILRVEDEESDICLSAFMGNVHEKDTWILGTIFSRAYYTVLDKGNARVGFAKAKH</sequence>
<dbReference type="Gene3D" id="2.40.70.10">
    <property type="entry name" value="Acid Proteases"/>
    <property type="match status" value="2"/>
</dbReference>
<gene>
    <name evidence="5" type="ORF">PoB_004411700</name>
</gene>
<evidence type="ECO:0000313" key="5">
    <source>
        <dbReference type="EMBL" id="GFO17612.1"/>
    </source>
</evidence>
<feature type="disulfide bond" evidence="3">
    <location>
        <begin position="114"/>
        <end position="121"/>
    </location>
</feature>
<protein>
    <submittedName>
        <fullName evidence="5">Cathepsin d</fullName>
    </submittedName>
</protein>
<feature type="active site" evidence="2">
    <location>
        <position position="292"/>
    </location>
</feature>
<dbReference type="Proteomes" id="UP000735302">
    <property type="component" value="Unassembled WGS sequence"/>
</dbReference>
<dbReference type="PRINTS" id="PR00792">
    <property type="entry name" value="PEPSIN"/>
</dbReference>
<dbReference type="GO" id="GO:0005764">
    <property type="term" value="C:lysosome"/>
    <property type="evidence" value="ECO:0007669"/>
    <property type="project" value="TreeGrafter"/>
</dbReference>
<dbReference type="InterPro" id="IPR033121">
    <property type="entry name" value="PEPTIDASE_A1"/>
</dbReference>
<feature type="active site" evidence="2">
    <location>
        <position position="101"/>
    </location>
</feature>
<name>A0AAV4BF80_9GAST</name>
<dbReference type="FunFam" id="2.40.70.10:FF:000008">
    <property type="entry name" value="Cathepsin D"/>
    <property type="match status" value="1"/>
</dbReference>
<dbReference type="GO" id="GO:0004190">
    <property type="term" value="F:aspartic-type endopeptidase activity"/>
    <property type="evidence" value="ECO:0007669"/>
    <property type="project" value="InterPro"/>
</dbReference>
<comment type="similarity">
    <text evidence="1">Belongs to the peptidase A1 family.</text>
</comment>
<dbReference type="SUPFAM" id="SSF50630">
    <property type="entry name" value="Acid proteases"/>
    <property type="match status" value="1"/>
</dbReference>
<dbReference type="FunFam" id="2.40.70.10:FF:000044">
    <property type="entry name" value="Lysosomal aspartic protease"/>
    <property type="match status" value="1"/>
</dbReference>
<dbReference type="PANTHER" id="PTHR47966:SF51">
    <property type="entry name" value="BETA-SITE APP-CLEAVING ENZYME, ISOFORM A-RELATED"/>
    <property type="match status" value="1"/>
</dbReference>
<dbReference type="PROSITE" id="PS51767">
    <property type="entry name" value="PEPTIDASE_A1"/>
    <property type="match status" value="1"/>
</dbReference>
<dbReference type="GO" id="GO:0006508">
    <property type="term" value="P:proteolysis"/>
    <property type="evidence" value="ECO:0007669"/>
    <property type="project" value="InterPro"/>
</dbReference>
<dbReference type="PANTHER" id="PTHR47966">
    <property type="entry name" value="BETA-SITE APP-CLEAVING ENZYME, ISOFORM A-RELATED"/>
    <property type="match status" value="1"/>
</dbReference>